<keyword evidence="8" id="KW-0325">Glycoprotein</keyword>
<evidence type="ECO:0000256" key="4">
    <source>
        <dbReference type="ARBA" id="ARBA00022729"/>
    </source>
</evidence>
<accession>A0A3S3PZE1</accession>
<evidence type="ECO:0000313" key="11">
    <source>
        <dbReference type="EMBL" id="RWR75731.1"/>
    </source>
</evidence>
<gene>
    <name evidence="11" type="ORF">CKAN_00412900</name>
</gene>
<dbReference type="EMBL" id="QPKB01000002">
    <property type="protein sequence ID" value="RWR75731.1"/>
    <property type="molecule type" value="Genomic_DNA"/>
</dbReference>
<evidence type="ECO:0000256" key="3">
    <source>
        <dbReference type="ARBA" id="ARBA00022692"/>
    </source>
</evidence>
<keyword evidence="3" id="KW-0812">Transmembrane</keyword>
<evidence type="ECO:0000256" key="8">
    <source>
        <dbReference type="ARBA" id="ARBA00023180"/>
    </source>
</evidence>
<evidence type="ECO:0000256" key="2">
    <source>
        <dbReference type="ARBA" id="ARBA00022614"/>
    </source>
</evidence>
<feature type="region of interest" description="Disordered" evidence="9">
    <location>
        <begin position="48"/>
        <end position="67"/>
    </location>
</feature>
<dbReference type="InterPro" id="IPR032675">
    <property type="entry name" value="LRR_dom_sf"/>
</dbReference>
<dbReference type="Proteomes" id="UP000283530">
    <property type="component" value="Unassembled WGS sequence"/>
</dbReference>
<evidence type="ECO:0000256" key="1">
    <source>
        <dbReference type="ARBA" id="ARBA00004479"/>
    </source>
</evidence>
<keyword evidence="12" id="KW-1185">Reference proteome</keyword>
<keyword evidence="2" id="KW-0433">Leucine-rich repeat</keyword>
<dbReference type="Gene3D" id="3.80.10.10">
    <property type="entry name" value="Ribonuclease Inhibitor"/>
    <property type="match status" value="1"/>
</dbReference>
<dbReference type="Pfam" id="PF08263">
    <property type="entry name" value="LRRNT_2"/>
    <property type="match status" value="1"/>
</dbReference>
<name>A0A3S3PZE1_9MAGN</name>
<feature type="domain" description="Leucine-rich repeat-containing N-terminal plant-type" evidence="10">
    <location>
        <begin position="143"/>
        <end position="181"/>
    </location>
</feature>
<keyword evidence="4" id="KW-0732">Signal</keyword>
<evidence type="ECO:0000256" key="9">
    <source>
        <dbReference type="SAM" id="MobiDB-lite"/>
    </source>
</evidence>
<reference evidence="11 12" key="1">
    <citation type="journal article" date="2019" name="Nat. Plants">
        <title>Stout camphor tree genome fills gaps in understanding of flowering plant genome evolution.</title>
        <authorList>
            <person name="Chaw S.M."/>
            <person name="Liu Y.C."/>
            <person name="Wu Y.W."/>
            <person name="Wang H.Y."/>
            <person name="Lin C.I."/>
            <person name="Wu C.S."/>
            <person name="Ke H.M."/>
            <person name="Chang L.Y."/>
            <person name="Hsu C.Y."/>
            <person name="Yang H.T."/>
            <person name="Sudianto E."/>
            <person name="Hsu M.H."/>
            <person name="Wu K.P."/>
            <person name="Wang L.N."/>
            <person name="Leebens-Mack J.H."/>
            <person name="Tsai I.J."/>
        </authorList>
    </citation>
    <scope>NUCLEOTIDE SEQUENCE [LARGE SCALE GENOMIC DNA]</scope>
    <source>
        <strain evidence="12">cv. Chaw 1501</strain>
        <tissue evidence="11">Young leaves</tissue>
    </source>
</reference>
<dbReference type="PANTHER" id="PTHR48063">
    <property type="entry name" value="LRR RECEPTOR-LIKE KINASE"/>
    <property type="match status" value="1"/>
</dbReference>
<evidence type="ECO:0000313" key="12">
    <source>
        <dbReference type="Proteomes" id="UP000283530"/>
    </source>
</evidence>
<keyword evidence="11" id="KW-0675">Receptor</keyword>
<dbReference type="PANTHER" id="PTHR48063:SF84">
    <property type="entry name" value="LRR RECEPTOR-LIKE SERINE_THREONINE-PROTEIN KINASE FLS2"/>
    <property type="match status" value="1"/>
</dbReference>
<dbReference type="GO" id="GO:0016020">
    <property type="term" value="C:membrane"/>
    <property type="evidence" value="ECO:0007669"/>
    <property type="project" value="UniProtKB-SubCell"/>
</dbReference>
<dbReference type="OrthoDB" id="1600340at2759"/>
<dbReference type="InterPro" id="IPR013210">
    <property type="entry name" value="LRR_N_plant-typ"/>
</dbReference>
<dbReference type="STRING" id="337451.A0A3S3PZE1"/>
<organism evidence="11 12">
    <name type="scientific">Cinnamomum micranthum f. kanehirae</name>
    <dbReference type="NCBI Taxonomy" id="337451"/>
    <lineage>
        <taxon>Eukaryota</taxon>
        <taxon>Viridiplantae</taxon>
        <taxon>Streptophyta</taxon>
        <taxon>Embryophyta</taxon>
        <taxon>Tracheophyta</taxon>
        <taxon>Spermatophyta</taxon>
        <taxon>Magnoliopsida</taxon>
        <taxon>Magnoliidae</taxon>
        <taxon>Laurales</taxon>
        <taxon>Lauraceae</taxon>
        <taxon>Cinnamomum</taxon>
    </lineage>
</organism>
<dbReference type="InterPro" id="IPR046956">
    <property type="entry name" value="RLP23-like"/>
</dbReference>
<comment type="caution">
    <text evidence="11">The sequence shown here is derived from an EMBL/GenBank/DDBJ whole genome shotgun (WGS) entry which is preliminary data.</text>
</comment>
<comment type="subcellular location">
    <subcellularLocation>
        <location evidence="1">Membrane</location>
        <topology evidence="1">Single-pass type I membrane protein</topology>
    </subcellularLocation>
</comment>
<dbReference type="SUPFAM" id="SSF52058">
    <property type="entry name" value="L domain-like"/>
    <property type="match status" value="1"/>
</dbReference>
<sequence>MIVQNNRCWPSGQRAGLLHMKFSGQKLSSLDPSKLRSGERPFLHNLRHQQSQNKPVQRKSPNRVAGSSEWTAAANRNFLETLLWSFCRSVLNEEAETAELEFQLVGPISGAVACLDYEIIAYNSVTCYLLKAKSKTTIAHNCHEDERASLLSFKSLLDDPSARLSSWQGLNCCNWHGILCSDSSHVTSIDLRNPQPDIPVRGFNSRLTTLSNTKSMAINGTISPSLFTLRHLRYLDLSFNNFHLSKIPPHLTNLESLTYLNLSNSMLSGSITGQLANLSFLQSLDLSCSVRILDLSSLAYNLSSFDISMKKQNSYIHGGSISSSNLNWLRGLTNLRELQLNGVDLSAASLDRNWQNLYHLSTI</sequence>
<evidence type="ECO:0000256" key="7">
    <source>
        <dbReference type="ARBA" id="ARBA00023136"/>
    </source>
</evidence>
<protein>
    <submittedName>
        <fullName evidence="11">Receptor-like protein 12</fullName>
    </submittedName>
</protein>
<proteinExistence type="predicted"/>
<dbReference type="AlphaFoldDB" id="A0A3S3PZE1"/>
<evidence type="ECO:0000259" key="10">
    <source>
        <dbReference type="Pfam" id="PF08263"/>
    </source>
</evidence>
<evidence type="ECO:0000256" key="5">
    <source>
        <dbReference type="ARBA" id="ARBA00022737"/>
    </source>
</evidence>
<keyword evidence="7" id="KW-0472">Membrane</keyword>
<keyword evidence="6" id="KW-1133">Transmembrane helix</keyword>
<evidence type="ECO:0000256" key="6">
    <source>
        <dbReference type="ARBA" id="ARBA00022989"/>
    </source>
</evidence>
<keyword evidence="5" id="KW-0677">Repeat</keyword>